<evidence type="ECO:0000256" key="3">
    <source>
        <dbReference type="ARBA" id="ARBA00022475"/>
    </source>
</evidence>
<evidence type="ECO:0000256" key="4">
    <source>
        <dbReference type="ARBA" id="ARBA00022692"/>
    </source>
</evidence>
<keyword evidence="3" id="KW-1003">Cell membrane</keyword>
<keyword evidence="6" id="KW-0406">Ion transport</keyword>
<gene>
    <name evidence="10" type="ORF">TRM7557_01673</name>
</gene>
<feature type="transmembrane region" description="Helical" evidence="9">
    <location>
        <begin position="225"/>
        <end position="242"/>
    </location>
</feature>
<evidence type="ECO:0000256" key="2">
    <source>
        <dbReference type="ARBA" id="ARBA00022448"/>
    </source>
</evidence>
<comment type="subcellular location">
    <subcellularLocation>
        <location evidence="1">Cell membrane</location>
        <topology evidence="1">Multi-pass membrane protein</topology>
    </subcellularLocation>
</comment>
<evidence type="ECO:0000256" key="5">
    <source>
        <dbReference type="ARBA" id="ARBA00022989"/>
    </source>
</evidence>
<keyword evidence="4 9" id="KW-0812">Transmembrane</keyword>
<dbReference type="OrthoDB" id="445589at2"/>
<name>A0A0N7LZL4_9RHOB</name>
<dbReference type="Proteomes" id="UP000052022">
    <property type="component" value="Unassembled WGS sequence"/>
</dbReference>
<sequence>MIVREKPGLWELIFAVQGSVLPRILPRIIGLALLAAVLVWLDRFVLALPHTNAAPFAVFGVALSLFLGFRNNAAYERWWEGRKLWGQLIADLRSLGREVQIFLPPEARRRPLELALGFVHLHRINLRRLTDFAPATRWTGTDLSTAPHPPCAALDMLTVSLSKAAPDGFAQKALSERLASMTAAQAGCERIAATPLPFVYSLLVFRTTYLYCLLIPFALLEGAGWMTPAFVAIVAYVFFGLAEVTEELAHPFGETLNGLPLDAMCRTMEISLMVQMGETPPDAAKPKGYLLS</sequence>
<reference evidence="10 11" key="1">
    <citation type="submission" date="2015-09" db="EMBL/GenBank/DDBJ databases">
        <authorList>
            <consortium name="Swine Surveillance"/>
        </authorList>
    </citation>
    <scope>NUCLEOTIDE SEQUENCE [LARGE SCALE GENOMIC DNA]</scope>
    <source>
        <strain evidence="10 11">CECT 7557</strain>
    </source>
</reference>
<evidence type="ECO:0000256" key="6">
    <source>
        <dbReference type="ARBA" id="ARBA00023065"/>
    </source>
</evidence>
<proteinExistence type="inferred from homology"/>
<evidence type="ECO:0000256" key="8">
    <source>
        <dbReference type="ARBA" id="ARBA00034708"/>
    </source>
</evidence>
<keyword evidence="11" id="KW-1185">Reference proteome</keyword>
<dbReference type="Pfam" id="PF25539">
    <property type="entry name" value="Bestrophin_2"/>
    <property type="match status" value="1"/>
</dbReference>
<evidence type="ECO:0000313" key="11">
    <source>
        <dbReference type="Proteomes" id="UP000052022"/>
    </source>
</evidence>
<accession>A0A0N7LZL4</accession>
<keyword evidence="2" id="KW-0813">Transport</keyword>
<dbReference type="PANTHER" id="PTHR33281">
    <property type="entry name" value="UPF0187 PROTEIN YNEE"/>
    <property type="match status" value="1"/>
</dbReference>
<protein>
    <submittedName>
        <fullName evidence="10">Putative membrane protein</fullName>
    </submittedName>
</protein>
<dbReference type="InterPro" id="IPR044669">
    <property type="entry name" value="YneE/VCCN1/2-like"/>
</dbReference>
<feature type="transmembrane region" description="Helical" evidence="9">
    <location>
        <begin position="53"/>
        <end position="69"/>
    </location>
</feature>
<dbReference type="AlphaFoldDB" id="A0A0N7LZL4"/>
<dbReference type="RefSeq" id="WP_058289761.1">
    <property type="nucleotide sequence ID" value="NZ_CYSD01000024.1"/>
</dbReference>
<dbReference type="PANTHER" id="PTHR33281:SF19">
    <property type="entry name" value="VOLTAGE-DEPENDENT ANION CHANNEL-FORMING PROTEIN YNEE"/>
    <property type="match status" value="1"/>
</dbReference>
<keyword evidence="7 9" id="KW-0472">Membrane</keyword>
<evidence type="ECO:0000256" key="1">
    <source>
        <dbReference type="ARBA" id="ARBA00004651"/>
    </source>
</evidence>
<dbReference type="GO" id="GO:0005254">
    <property type="term" value="F:chloride channel activity"/>
    <property type="evidence" value="ECO:0007669"/>
    <property type="project" value="InterPro"/>
</dbReference>
<feature type="transmembrane region" description="Helical" evidence="9">
    <location>
        <begin position="20"/>
        <end position="41"/>
    </location>
</feature>
<dbReference type="EMBL" id="CYSD01000024">
    <property type="protein sequence ID" value="CUH77993.1"/>
    <property type="molecule type" value="Genomic_DNA"/>
</dbReference>
<evidence type="ECO:0000256" key="9">
    <source>
        <dbReference type="SAM" id="Phobius"/>
    </source>
</evidence>
<dbReference type="GO" id="GO:0005886">
    <property type="term" value="C:plasma membrane"/>
    <property type="evidence" value="ECO:0007669"/>
    <property type="project" value="UniProtKB-SubCell"/>
</dbReference>
<organism evidence="10 11">
    <name type="scientific">Tritonibacter multivorans</name>
    <dbReference type="NCBI Taxonomy" id="928856"/>
    <lineage>
        <taxon>Bacteria</taxon>
        <taxon>Pseudomonadati</taxon>
        <taxon>Pseudomonadota</taxon>
        <taxon>Alphaproteobacteria</taxon>
        <taxon>Rhodobacterales</taxon>
        <taxon>Paracoccaceae</taxon>
        <taxon>Tritonibacter</taxon>
    </lineage>
</organism>
<comment type="similarity">
    <text evidence="8">Belongs to the anion channel-forming bestrophin (TC 1.A.46) family.</text>
</comment>
<keyword evidence="5 9" id="KW-1133">Transmembrane helix</keyword>
<evidence type="ECO:0000256" key="7">
    <source>
        <dbReference type="ARBA" id="ARBA00023136"/>
    </source>
</evidence>
<feature type="transmembrane region" description="Helical" evidence="9">
    <location>
        <begin position="198"/>
        <end position="219"/>
    </location>
</feature>
<evidence type="ECO:0000313" key="10">
    <source>
        <dbReference type="EMBL" id="CUH77993.1"/>
    </source>
</evidence>